<evidence type="ECO:0000313" key="1">
    <source>
        <dbReference type="EMBL" id="MIE70594.1"/>
    </source>
</evidence>
<proteinExistence type="predicted"/>
<reference evidence="1" key="1">
    <citation type="submission" date="2018-08" db="EMBL/GenBank/DDBJ databases">
        <authorList>
            <consortium name="GenomeTrakr network: Whole genome sequencing for foodborne pathogen traceback"/>
        </authorList>
    </citation>
    <scope>NUCLEOTIDE SEQUENCE [LARGE SCALE GENOMIC DNA]</scope>
    <source>
        <strain evidence="1">FMA0132</strain>
    </source>
</reference>
<dbReference type="Proteomes" id="UP000885362">
    <property type="component" value="Unassembled WGS sequence"/>
</dbReference>
<organism evidence="1">
    <name type="scientific">Salmonella diarizonae</name>
    <dbReference type="NCBI Taxonomy" id="59204"/>
    <lineage>
        <taxon>Bacteria</taxon>
        <taxon>Pseudomonadati</taxon>
        <taxon>Pseudomonadota</taxon>
        <taxon>Gammaproteobacteria</taxon>
        <taxon>Enterobacterales</taxon>
        <taxon>Enterobacteriaceae</taxon>
        <taxon>Salmonella</taxon>
    </lineage>
</organism>
<dbReference type="EMBL" id="RSHK01000013">
    <property type="protein sequence ID" value="MIE70594.1"/>
    <property type="molecule type" value="Genomic_DNA"/>
</dbReference>
<comment type="caution">
    <text evidence="1">The sequence shown here is derived from an EMBL/GenBank/DDBJ whole genome shotgun (WGS) entry which is preliminary data.</text>
</comment>
<accession>A0A6C8XYY2</accession>
<name>A0A6C8XYY2_SALDZ</name>
<dbReference type="AlphaFoldDB" id="A0A6C8XYY2"/>
<sequence length="79" mass="9345">MYSTNRYKLNSKLMTSNVSKLPNKRLEATHSDPMPLTEDINRLMVILVPVNDIYRLYLRLAHGSIWIHERPDKMAFERT</sequence>
<protein>
    <submittedName>
        <fullName evidence="1">Uncharacterized protein</fullName>
    </submittedName>
</protein>
<gene>
    <name evidence="1" type="ORF">EL06_14420</name>
</gene>